<dbReference type="GO" id="GO:0016740">
    <property type="term" value="F:transferase activity"/>
    <property type="evidence" value="ECO:0007669"/>
    <property type="project" value="UniProtKB-KW"/>
</dbReference>
<dbReference type="Gene3D" id="3.40.50.2000">
    <property type="entry name" value="Glycogen Phosphorylase B"/>
    <property type="match status" value="1"/>
</dbReference>
<dbReference type="EMBL" id="MU070185">
    <property type="protein sequence ID" value="KAF5829252.1"/>
    <property type="molecule type" value="Genomic_DNA"/>
</dbReference>
<proteinExistence type="predicted"/>
<dbReference type="SUPFAM" id="SSF53756">
    <property type="entry name" value="UDP-Glycosyltransferase/glycogen phosphorylase"/>
    <property type="match status" value="1"/>
</dbReference>
<reference evidence="2" key="1">
    <citation type="submission" date="2017-08" db="EMBL/GenBank/DDBJ databases">
        <authorList>
            <person name="Polle J.E."/>
            <person name="Barry K."/>
            <person name="Cushman J."/>
            <person name="Schmutz J."/>
            <person name="Tran D."/>
            <person name="Hathwaick L.T."/>
            <person name="Yim W.C."/>
            <person name="Jenkins J."/>
            <person name="Mckie-Krisberg Z.M."/>
            <person name="Prochnik S."/>
            <person name="Lindquist E."/>
            <person name="Dockter R.B."/>
            <person name="Adam C."/>
            <person name="Molina H."/>
            <person name="Bunkerborg J."/>
            <person name="Jin E."/>
            <person name="Buchheim M."/>
            <person name="Magnuson J."/>
        </authorList>
    </citation>
    <scope>NUCLEOTIDE SEQUENCE</scope>
    <source>
        <strain evidence="2">CCAP 19/18</strain>
    </source>
</reference>
<name>A0ABQ7G3R6_DUNSA</name>
<dbReference type="Pfam" id="PF13692">
    <property type="entry name" value="Glyco_trans_1_4"/>
    <property type="match status" value="1"/>
</dbReference>
<accession>A0ABQ7G3R6</accession>
<keyword evidence="3" id="KW-1185">Reference proteome</keyword>
<sequence>MELQFVRESRVTIVVSDVEASVIKRYLPDASVTVISNIIGFRGIKTSRLCFDRNGILFVGNFNHLPNQQGLKWFLENVFPLLGPMQERHPLHIVASNSMSGLNRIIQEAGISNGSIRVHGYLTDNELQQLYMEVRAVIAPLLSGAGVKGKVNQAMSYGVPVVATPIAIEGMHAKHGRDCLVSGNPTDFAIFLRRVLDDCRLWGDIVSNAFANVQTFFSPEVAHARLTSVLHLCNA</sequence>
<dbReference type="PANTHER" id="PTHR46401:SF2">
    <property type="entry name" value="GLYCOSYLTRANSFERASE WBBK-RELATED"/>
    <property type="match status" value="1"/>
</dbReference>
<dbReference type="PANTHER" id="PTHR46401">
    <property type="entry name" value="GLYCOSYLTRANSFERASE WBBK-RELATED"/>
    <property type="match status" value="1"/>
</dbReference>
<comment type="caution">
    <text evidence="2">The sequence shown here is derived from an EMBL/GenBank/DDBJ whole genome shotgun (WGS) entry which is preliminary data.</text>
</comment>
<evidence type="ECO:0000256" key="1">
    <source>
        <dbReference type="ARBA" id="ARBA00022679"/>
    </source>
</evidence>
<keyword evidence="1 2" id="KW-0808">Transferase</keyword>
<dbReference type="Proteomes" id="UP000815325">
    <property type="component" value="Unassembled WGS sequence"/>
</dbReference>
<organism evidence="2 3">
    <name type="scientific">Dunaliella salina</name>
    <name type="common">Green alga</name>
    <name type="synonym">Protococcus salinus</name>
    <dbReference type="NCBI Taxonomy" id="3046"/>
    <lineage>
        <taxon>Eukaryota</taxon>
        <taxon>Viridiplantae</taxon>
        <taxon>Chlorophyta</taxon>
        <taxon>core chlorophytes</taxon>
        <taxon>Chlorophyceae</taxon>
        <taxon>CS clade</taxon>
        <taxon>Chlamydomonadales</taxon>
        <taxon>Dunaliellaceae</taxon>
        <taxon>Dunaliella</taxon>
    </lineage>
</organism>
<evidence type="ECO:0000313" key="3">
    <source>
        <dbReference type="Proteomes" id="UP000815325"/>
    </source>
</evidence>
<protein>
    <submittedName>
        <fullName evidence="2">Glycosyl transferases group 1-domain-containing protein</fullName>
    </submittedName>
</protein>
<gene>
    <name evidence="2" type="ORF">DUNSADRAFT_16365</name>
</gene>
<evidence type="ECO:0000313" key="2">
    <source>
        <dbReference type="EMBL" id="KAF5829252.1"/>
    </source>
</evidence>